<proteinExistence type="predicted"/>
<keyword evidence="2" id="KW-1185">Reference proteome</keyword>
<comment type="caution">
    <text evidence="1">The sequence shown here is derived from an EMBL/GenBank/DDBJ whole genome shotgun (WGS) entry which is preliminary data.</text>
</comment>
<dbReference type="Gene3D" id="3.30.450.40">
    <property type="match status" value="1"/>
</dbReference>
<reference evidence="1 2" key="1">
    <citation type="submission" date="2018-11" db="EMBL/GenBank/DDBJ databases">
        <authorList>
            <person name="Ye M.-Q."/>
            <person name="Du Z.-J."/>
        </authorList>
    </citation>
    <scope>NUCLEOTIDE SEQUENCE [LARGE SCALE GENOMIC DNA]</scope>
    <source>
        <strain evidence="1 2">U0105</strain>
    </source>
</reference>
<dbReference type="Proteomes" id="UP000275281">
    <property type="component" value="Unassembled WGS sequence"/>
</dbReference>
<name>A0A3N5Y7A9_9ALTE</name>
<sequence length="167" mass="19076">MTIDTLTQLSITLSNTRLAPSDQLKQICLSVEGMITGADRVSLWKFTHDKSAIECIALFDQGTFSLPENLVLTRDAFPEYFAAILQSDFVRASDARHHPDTRCFNTGYFDKLDIYSLLDYVFHHEFAPFGIICCESVGRQVEWMDNDLDCLKRTARIVSVFSYMDKL</sequence>
<evidence type="ECO:0008006" key="3">
    <source>
        <dbReference type="Google" id="ProtNLM"/>
    </source>
</evidence>
<organism evidence="1 2">
    <name type="scientific">Alteromonas sediminis</name>
    <dbReference type="NCBI Taxonomy" id="2259342"/>
    <lineage>
        <taxon>Bacteria</taxon>
        <taxon>Pseudomonadati</taxon>
        <taxon>Pseudomonadota</taxon>
        <taxon>Gammaproteobacteria</taxon>
        <taxon>Alteromonadales</taxon>
        <taxon>Alteromonadaceae</taxon>
        <taxon>Alteromonas/Salinimonas group</taxon>
        <taxon>Alteromonas</taxon>
    </lineage>
</organism>
<gene>
    <name evidence="1" type="ORF">DRW07_11140</name>
</gene>
<dbReference type="SUPFAM" id="SSF55781">
    <property type="entry name" value="GAF domain-like"/>
    <property type="match status" value="1"/>
</dbReference>
<evidence type="ECO:0000313" key="2">
    <source>
        <dbReference type="Proteomes" id="UP000275281"/>
    </source>
</evidence>
<dbReference type="RefSeq" id="WP_124027986.1">
    <property type="nucleotide sequence ID" value="NZ_JBHRSN010000006.1"/>
</dbReference>
<dbReference type="OrthoDB" id="194044at2"/>
<dbReference type="AlphaFoldDB" id="A0A3N5Y7A9"/>
<dbReference type="EMBL" id="RPOK01000003">
    <property type="protein sequence ID" value="RPJ66629.1"/>
    <property type="molecule type" value="Genomic_DNA"/>
</dbReference>
<accession>A0A3N5Y7A9</accession>
<evidence type="ECO:0000313" key="1">
    <source>
        <dbReference type="EMBL" id="RPJ66629.1"/>
    </source>
</evidence>
<protein>
    <recommendedName>
        <fullName evidence="3">GAF domain-containing protein</fullName>
    </recommendedName>
</protein>
<dbReference type="InterPro" id="IPR029016">
    <property type="entry name" value="GAF-like_dom_sf"/>
</dbReference>